<dbReference type="InterPro" id="IPR040521">
    <property type="entry name" value="KDZ"/>
</dbReference>
<reference evidence="3" key="1">
    <citation type="submission" date="2018-04" db="EMBL/GenBank/DDBJ databases">
        <title>Whole genome sequencing of Hypsizygus marmoreus.</title>
        <authorList>
            <person name="Choi I.-G."/>
            <person name="Min B."/>
            <person name="Kim J.-G."/>
            <person name="Kim S."/>
            <person name="Oh Y.-L."/>
            <person name="Kong W.-S."/>
            <person name="Park H."/>
            <person name="Jeong J."/>
            <person name="Song E.-S."/>
        </authorList>
    </citation>
    <scope>NUCLEOTIDE SEQUENCE [LARGE SCALE GENOMIC DNA]</scope>
    <source>
        <strain evidence="3">51987-8</strain>
    </source>
</reference>
<dbReference type="Proteomes" id="UP000076154">
    <property type="component" value="Unassembled WGS sequence"/>
</dbReference>
<organism evidence="3 4">
    <name type="scientific">Hypsizygus marmoreus</name>
    <name type="common">White beech mushroom</name>
    <name type="synonym">Agaricus marmoreus</name>
    <dbReference type="NCBI Taxonomy" id="39966"/>
    <lineage>
        <taxon>Eukaryota</taxon>
        <taxon>Fungi</taxon>
        <taxon>Dikarya</taxon>
        <taxon>Basidiomycota</taxon>
        <taxon>Agaricomycotina</taxon>
        <taxon>Agaricomycetes</taxon>
        <taxon>Agaricomycetidae</taxon>
        <taxon>Agaricales</taxon>
        <taxon>Tricholomatineae</taxon>
        <taxon>Lyophyllaceae</taxon>
        <taxon>Hypsizygus</taxon>
    </lineage>
</organism>
<dbReference type="PANTHER" id="PTHR33096">
    <property type="entry name" value="CXC2 DOMAIN-CONTAINING PROTEIN"/>
    <property type="match status" value="1"/>
</dbReference>
<dbReference type="EMBL" id="LUEZ02000004">
    <property type="protein sequence ID" value="RDB30732.1"/>
    <property type="molecule type" value="Genomic_DNA"/>
</dbReference>
<name>A0A369KAW2_HYPMA</name>
<evidence type="ECO:0000313" key="4">
    <source>
        <dbReference type="Proteomes" id="UP000076154"/>
    </source>
</evidence>
<feature type="region of interest" description="Disordered" evidence="2">
    <location>
        <begin position="297"/>
        <end position="338"/>
    </location>
</feature>
<protein>
    <recommendedName>
        <fullName evidence="5">CxC1-like cysteine cluster associated with KDZ transposases domain-containing protein</fullName>
    </recommendedName>
</protein>
<feature type="compositionally biased region" description="Acidic residues" evidence="2">
    <location>
        <begin position="303"/>
        <end position="319"/>
    </location>
</feature>
<evidence type="ECO:0000313" key="3">
    <source>
        <dbReference type="EMBL" id="RDB30732.1"/>
    </source>
</evidence>
<keyword evidence="1" id="KW-0175">Coiled coil</keyword>
<dbReference type="OrthoDB" id="2505969at2759"/>
<evidence type="ECO:0000256" key="2">
    <source>
        <dbReference type="SAM" id="MobiDB-lite"/>
    </source>
</evidence>
<sequence>MDVIGPDGVDDHNKDDGMEPDIVYDLRDIVTSEWKTRWYADHRSWKLRRDTLNRNWAPLLEPLADAYVAWRKNPSSGTSSSASSSNGVYDFTIEVIDIYGLSRSALIPRAADSISASIALVQAGFLGSTPHSPSLAISLKTLELFRVIRLHKPAFSVEAFAKTICYFYSVIVFLLYICHTQFKCQAPYRRRYRTALSDAFDIYLNLRRIVDRRVSQFLGRDTPNYRVLNACPPCCYELEGEPELCYRHMWVMDGNNSLKRIKGIGDRQVSDTRSFDESDYFLSSDFVDQYADEVKAHPTPVADDSEDEDNSRDDIEELAGDPTDGDPQSRPSGCTDNWKAAASDEKKKMAKYPLAMVAKALEVLGPQHFIGYDIGCQFQTTVTGSSLGPLFEAKKCRCGLNAFHGYTHNYLCQLHNHPNCIEGMGIEDLETLERVFSSSNCLAPVTRYMTAYRRRVFIDLYFQQWDAEKYQNLATMLHRNYLQALKIIETNTLDIQHVLELRSLDETTIKSFIDDERQYFEGLGKEPEDDLHAIAYVELLEELRTIEAKYEDASSLFRTQTPQDYHFLSPELSYSQGLSETRRADTARRHLSEWQDTILQEVIQLEVRMNIETRWTPTSSEYQKTAQYMVNRKYEKALDNLQRLVIQRLFELHKLNLSQTGYRARTHIAKSLQTRSKAIRNAVKHYNAAAIPLNRPTLDWSKVSHYSFLDEFNLLRDTRSNVHEKPWADPVIRETMRKYQRLQRAKEEITRCNIEIRRLHTSITDEHAFFDRITRSLEDGANPLELEIRDLIQRRRAANLMLLARISQTYSLPGFSGNPEPGTRKGSHPAPLLMTVSVQPQATSSVQQDPVDTLDSDGDDDLDDDVIGDIGGLVDFVTNLT</sequence>
<dbReference type="AlphaFoldDB" id="A0A369KAW2"/>
<feature type="region of interest" description="Disordered" evidence="2">
    <location>
        <begin position="840"/>
        <end position="861"/>
    </location>
</feature>
<evidence type="ECO:0000256" key="1">
    <source>
        <dbReference type="SAM" id="Coils"/>
    </source>
</evidence>
<dbReference type="InParanoid" id="A0A369KAW2"/>
<feature type="coiled-coil region" evidence="1">
    <location>
        <begin position="732"/>
        <end position="762"/>
    </location>
</feature>
<dbReference type="PANTHER" id="PTHR33096:SF1">
    <property type="entry name" value="CXC1-LIKE CYSTEINE CLUSTER ASSOCIATED WITH KDZ TRANSPOSASES DOMAIN-CONTAINING PROTEIN"/>
    <property type="match status" value="1"/>
</dbReference>
<gene>
    <name evidence="3" type="ORF">Hypma_005887</name>
</gene>
<evidence type="ECO:0008006" key="5">
    <source>
        <dbReference type="Google" id="ProtNLM"/>
    </source>
</evidence>
<dbReference type="Pfam" id="PF18758">
    <property type="entry name" value="KDZ"/>
    <property type="match status" value="1"/>
</dbReference>
<proteinExistence type="predicted"/>
<accession>A0A369KAW2</accession>
<feature type="compositionally biased region" description="Acidic residues" evidence="2">
    <location>
        <begin position="852"/>
        <end position="861"/>
    </location>
</feature>
<comment type="caution">
    <text evidence="3">The sequence shown here is derived from an EMBL/GenBank/DDBJ whole genome shotgun (WGS) entry which is preliminary data.</text>
</comment>
<keyword evidence="4" id="KW-1185">Reference proteome</keyword>